<comment type="caution">
    <text evidence="2">The sequence shown here is derived from an EMBL/GenBank/DDBJ whole genome shotgun (WGS) entry which is preliminary data.</text>
</comment>
<sequence>GALSQISSIQPHHAVTHVKDVVYEELGDPPEVPAVIFDSHPHEDGVQDLTFRLKKAVLEAKHATDTSNSSDIARTTYCDRTNLPAATTEVFALRRARDELVSWIEEELAKLSGGPAGRPESEDHLPSNELDRDARRTANVDDIRRLYQRYVSSRKDLLIIMDHASAIDPNNMRPSTKLERESRVGAIQDSEVKPICATELLPNLHGLLRTSAAEKSVLQSTSYNRRQLAVAQNWTNETVMRLADESHLVVPGTSNVTAWASAAEEASAATNDFVKGKLDAGDGDLAGAKLAFEELQIALGAFDRLDGGF</sequence>
<feature type="non-terminal residue" evidence="2">
    <location>
        <position position="1"/>
    </location>
</feature>
<reference evidence="2 3" key="1">
    <citation type="submission" date="2023-08" db="EMBL/GenBank/DDBJ databases">
        <title>Black Yeasts Isolated from many extreme environments.</title>
        <authorList>
            <person name="Coleine C."/>
            <person name="Stajich J.E."/>
            <person name="Selbmann L."/>
        </authorList>
    </citation>
    <scope>NUCLEOTIDE SEQUENCE [LARGE SCALE GENOMIC DNA]</scope>
    <source>
        <strain evidence="2 3">CCFEE 536</strain>
    </source>
</reference>
<feature type="region of interest" description="Disordered" evidence="1">
    <location>
        <begin position="111"/>
        <end position="133"/>
    </location>
</feature>
<evidence type="ECO:0000256" key="1">
    <source>
        <dbReference type="SAM" id="MobiDB-lite"/>
    </source>
</evidence>
<gene>
    <name evidence="2" type="ORF">LTR16_004486</name>
</gene>
<dbReference type="Proteomes" id="UP001357485">
    <property type="component" value="Unassembled WGS sequence"/>
</dbReference>
<evidence type="ECO:0000313" key="2">
    <source>
        <dbReference type="EMBL" id="KAK5200901.1"/>
    </source>
</evidence>
<accession>A0ABR0LQ04</accession>
<feature type="compositionally biased region" description="Basic and acidic residues" evidence="1">
    <location>
        <begin position="119"/>
        <end position="133"/>
    </location>
</feature>
<proteinExistence type="predicted"/>
<dbReference type="EMBL" id="JAVRRA010017013">
    <property type="protein sequence ID" value="KAK5200901.1"/>
    <property type="molecule type" value="Genomic_DNA"/>
</dbReference>
<protein>
    <recommendedName>
        <fullName evidence="4">Nuclear pore complex protein</fullName>
    </recommendedName>
</protein>
<name>A0ABR0LQ04_9PEZI</name>
<evidence type="ECO:0000313" key="3">
    <source>
        <dbReference type="Proteomes" id="UP001357485"/>
    </source>
</evidence>
<keyword evidence="3" id="KW-1185">Reference proteome</keyword>
<evidence type="ECO:0008006" key="4">
    <source>
        <dbReference type="Google" id="ProtNLM"/>
    </source>
</evidence>
<organism evidence="2 3">
    <name type="scientific">Cryomyces antarcticus</name>
    <dbReference type="NCBI Taxonomy" id="329879"/>
    <lineage>
        <taxon>Eukaryota</taxon>
        <taxon>Fungi</taxon>
        <taxon>Dikarya</taxon>
        <taxon>Ascomycota</taxon>
        <taxon>Pezizomycotina</taxon>
        <taxon>Dothideomycetes</taxon>
        <taxon>Dothideomycetes incertae sedis</taxon>
        <taxon>Cryomyces</taxon>
    </lineage>
</organism>